<evidence type="ECO:0000256" key="13">
    <source>
        <dbReference type="SAM" id="MobiDB-lite"/>
    </source>
</evidence>
<evidence type="ECO:0000256" key="6">
    <source>
        <dbReference type="ARBA" id="ARBA00016519"/>
    </source>
</evidence>
<dbReference type="EC" id="2.5.1.61" evidence="5"/>
<keyword evidence="17" id="KW-1185">Reference proteome</keyword>
<dbReference type="GO" id="GO:0006782">
    <property type="term" value="P:protoporphyrinogen IX biosynthetic process"/>
    <property type="evidence" value="ECO:0007669"/>
    <property type="project" value="UniProtKB-UniPathway"/>
</dbReference>
<evidence type="ECO:0000313" key="16">
    <source>
        <dbReference type="EMBL" id="PSN66318.1"/>
    </source>
</evidence>
<feature type="domain" description="Porphobilinogen deaminase C-terminal" evidence="15">
    <location>
        <begin position="263"/>
        <end position="290"/>
    </location>
</feature>
<dbReference type="InterPro" id="IPR022418">
    <property type="entry name" value="Porphobilinogen_deaminase_C"/>
</dbReference>
<evidence type="ECO:0000256" key="7">
    <source>
        <dbReference type="ARBA" id="ARBA00022679"/>
    </source>
</evidence>
<dbReference type="PRINTS" id="PR00151">
    <property type="entry name" value="PORPHBDMNASE"/>
</dbReference>
<name>A0A2T2NMP0_CORCC</name>
<dbReference type="Gene3D" id="3.30.160.40">
    <property type="entry name" value="Porphobilinogen deaminase, C-terminal domain"/>
    <property type="match status" value="1"/>
</dbReference>
<keyword evidence="7" id="KW-0808">Transferase</keyword>
<dbReference type="GO" id="GO:0005737">
    <property type="term" value="C:cytoplasm"/>
    <property type="evidence" value="ECO:0007669"/>
    <property type="project" value="TreeGrafter"/>
</dbReference>
<dbReference type="Pfam" id="PF01379">
    <property type="entry name" value="Porphobil_deam"/>
    <property type="match status" value="1"/>
</dbReference>
<evidence type="ECO:0000256" key="4">
    <source>
        <dbReference type="ARBA" id="ARBA00005638"/>
    </source>
</evidence>
<feature type="domain" description="Porphobilinogen deaminase N-terminal" evidence="14">
    <location>
        <begin position="31"/>
        <end position="250"/>
    </location>
</feature>
<comment type="cofactor">
    <cofactor evidence="1">
        <name>dipyrromethane</name>
        <dbReference type="ChEBI" id="CHEBI:60342"/>
    </cofactor>
</comment>
<organism evidence="16 17">
    <name type="scientific">Corynespora cassiicola Philippines</name>
    <dbReference type="NCBI Taxonomy" id="1448308"/>
    <lineage>
        <taxon>Eukaryota</taxon>
        <taxon>Fungi</taxon>
        <taxon>Dikarya</taxon>
        <taxon>Ascomycota</taxon>
        <taxon>Pezizomycotina</taxon>
        <taxon>Dothideomycetes</taxon>
        <taxon>Pleosporomycetidae</taxon>
        <taxon>Pleosporales</taxon>
        <taxon>Corynesporascaceae</taxon>
        <taxon>Corynespora</taxon>
    </lineage>
</organism>
<dbReference type="PANTHER" id="PTHR11557:SF0">
    <property type="entry name" value="PORPHOBILINOGEN DEAMINASE"/>
    <property type="match status" value="1"/>
</dbReference>
<dbReference type="SUPFAM" id="SSF53850">
    <property type="entry name" value="Periplasmic binding protein-like II"/>
    <property type="match status" value="1"/>
</dbReference>
<dbReference type="PROSITE" id="PS00533">
    <property type="entry name" value="PORPHOBILINOGEN_DEAM"/>
    <property type="match status" value="1"/>
</dbReference>
<proteinExistence type="inferred from homology"/>
<dbReference type="InterPro" id="IPR022417">
    <property type="entry name" value="Porphobilin_deaminase_N"/>
</dbReference>
<evidence type="ECO:0000313" key="17">
    <source>
        <dbReference type="Proteomes" id="UP000240883"/>
    </source>
</evidence>
<evidence type="ECO:0000259" key="15">
    <source>
        <dbReference type="Pfam" id="PF03900"/>
    </source>
</evidence>
<dbReference type="FunFam" id="3.40.190.10:FF:000005">
    <property type="entry name" value="Porphobilinogen deaminase"/>
    <property type="match status" value="1"/>
</dbReference>
<dbReference type="AlphaFoldDB" id="A0A2T2NMP0"/>
<comment type="function">
    <text evidence="2">Tetrapolymerization of the monopyrrole PBG into the hydroxymethylbilane pre-uroporphyrinogen in several discrete steps.</text>
</comment>
<dbReference type="Pfam" id="PF03900">
    <property type="entry name" value="Porphobil_deamC"/>
    <property type="match status" value="1"/>
</dbReference>
<dbReference type="OrthoDB" id="564646at2759"/>
<keyword evidence="9" id="KW-0627">Porphyrin biosynthesis</keyword>
<evidence type="ECO:0000259" key="14">
    <source>
        <dbReference type="Pfam" id="PF01379"/>
    </source>
</evidence>
<evidence type="ECO:0000256" key="1">
    <source>
        <dbReference type="ARBA" id="ARBA00001916"/>
    </source>
</evidence>
<evidence type="ECO:0000256" key="8">
    <source>
        <dbReference type="ARBA" id="ARBA00023133"/>
    </source>
</evidence>
<comment type="pathway">
    <text evidence="3">Porphyrin-containing compound metabolism; protoporphyrin-IX biosynthesis; coproporphyrinogen-III from 5-aminolevulinate: step 2/4.</text>
</comment>
<evidence type="ECO:0000256" key="10">
    <source>
        <dbReference type="ARBA" id="ARBA00030685"/>
    </source>
</evidence>
<evidence type="ECO:0000256" key="3">
    <source>
        <dbReference type="ARBA" id="ARBA00004735"/>
    </source>
</evidence>
<reference evidence="16 17" key="1">
    <citation type="journal article" date="2018" name="Front. Microbiol.">
        <title>Genome-Wide Analysis of Corynespora cassiicola Leaf Fall Disease Putative Effectors.</title>
        <authorList>
            <person name="Lopez D."/>
            <person name="Ribeiro S."/>
            <person name="Label P."/>
            <person name="Fumanal B."/>
            <person name="Venisse J.S."/>
            <person name="Kohler A."/>
            <person name="de Oliveira R.R."/>
            <person name="Labutti K."/>
            <person name="Lipzen A."/>
            <person name="Lail K."/>
            <person name="Bauer D."/>
            <person name="Ohm R.A."/>
            <person name="Barry K.W."/>
            <person name="Spatafora J."/>
            <person name="Grigoriev I.V."/>
            <person name="Martin F.M."/>
            <person name="Pujade-Renaud V."/>
        </authorList>
    </citation>
    <scope>NUCLEOTIDE SEQUENCE [LARGE SCALE GENOMIC DNA]</scope>
    <source>
        <strain evidence="16 17">Philippines</strain>
    </source>
</reference>
<comment type="catalytic activity">
    <reaction evidence="12">
        <text>4 porphobilinogen + H2O = hydroxymethylbilane + 4 NH4(+)</text>
        <dbReference type="Rhea" id="RHEA:13185"/>
        <dbReference type="ChEBI" id="CHEBI:15377"/>
        <dbReference type="ChEBI" id="CHEBI:28938"/>
        <dbReference type="ChEBI" id="CHEBI:57845"/>
        <dbReference type="ChEBI" id="CHEBI:58126"/>
        <dbReference type="EC" id="2.5.1.61"/>
    </reaction>
</comment>
<evidence type="ECO:0000256" key="9">
    <source>
        <dbReference type="ARBA" id="ARBA00023244"/>
    </source>
</evidence>
<evidence type="ECO:0000256" key="5">
    <source>
        <dbReference type="ARBA" id="ARBA00012655"/>
    </source>
</evidence>
<accession>A0A2T2NMP0</accession>
<dbReference type="InterPro" id="IPR022419">
    <property type="entry name" value="Porphobilin_deaminase_cofac_BS"/>
</dbReference>
<dbReference type="SUPFAM" id="SSF54782">
    <property type="entry name" value="Porphobilinogen deaminase (hydroxymethylbilane synthase), C-terminal domain"/>
    <property type="match status" value="1"/>
</dbReference>
<feature type="region of interest" description="Disordered" evidence="13">
    <location>
        <begin position="1"/>
        <end position="32"/>
    </location>
</feature>
<feature type="compositionally biased region" description="Polar residues" evidence="13">
    <location>
        <begin position="12"/>
        <end position="32"/>
    </location>
</feature>
<keyword evidence="8" id="KW-0350">Heme biosynthesis</keyword>
<dbReference type="NCBIfam" id="TIGR00212">
    <property type="entry name" value="hemC"/>
    <property type="match status" value="1"/>
</dbReference>
<dbReference type="GO" id="GO:0004418">
    <property type="term" value="F:hydroxymethylbilane synthase activity"/>
    <property type="evidence" value="ECO:0007669"/>
    <property type="project" value="UniProtKB-EC"/>
</dbReference>
<dbReference type="EMBL" id="KZ678136">
    <property type="protein sequence ID" value="PSN66318.1"/>
    <property type="molecule type" value="Genomic_DNA"/>
</dbReference>
<evidence type="ECO:0000256" key="12">
    <source>
        <dbReference type="ARBA" id="ARBA00048169"/>
    </source>
</evidence>
<dbReference type="FunFam" id="3.40.190.10:FF:000086">
    <property type="entry name" value="Probable porphobilinogen deaminase"/>
    <property type="match status" value="1"/>
</dbReference>
<sequence>MASATAADLDAPTQSAPQGSTSSTSTQFPPINIGTRRSTLAQVQARQVEKALKSAYPDRTFNICPVLAQGDKDKVTPLQQLSQGENAKSLWTGELEAMLEAGDLDLIVHCLKDMPTQLPDNLDLAAILEREDPRDVLIVSPRLPKGTTLATLPKDATIGTSSVRRAAQLRKLYPQFKFQDLRGNLGTRFGKLDAEDSPYSAIILAAAGVHRLGMESRISQYLSSTEGGMLHAVGQGALGIEIRKNDDKTREMLSNIKCERTTRACSAERALLRALEGGCSVPIGVETTWQGGKGLAVGSQPAKDYDKHGNAVPEDGPSLDDQDLVLKTVVVSVDGKESVDYQVSRKVRSAEEARILGQDVAKVLIERGADKILEKISAEKQWAAKKQLEERAASSS</sequence>
<dbReference type="InterPro" id="IPR000860">
    <property type="entry name" value="HemC"/>
</dbReference>
<evidence type="ECO:0000256" key="2">
    <source>
        <dbReference type="ARBA" id="ARBA00002869"/>
    </source>
</evidence>
<dbReference type="InterPro" id="IPR036803">
    <property type="entry name" value="Porphobilinogen_deaminase_C_sf"/>
</dbReference>
<dbReference type="STRING" id="1448308.A0A2T2NMP0"/>
<protein>
    <recommendedName>
        <fullName evidence="6">Porphobilinogen deaminase</fullName>
        <ecNumber evidence="5">2.5.1.61</ecNumber>
    </recommendedName>
    <alternativeName>
        <fullName evidence="11">Hydroxymethylbilane synthase</fullName>
    </alternativeName>
    <alternativeName>
        <fullName evidence="10">Pre-uroporphyrinogen synthase</fullName>
    </alternativeName>
</protein>
<dbReference type="UniPathway" id="UPA00251">
    <property type="reaction ID" value="UER00319"/>
</dbReference>
<dbReference type="Proteomes" id="UP000240883">
    <property type="component" value="Unassembled WGS sequence"/>
</dbReference>
<dbReference type="PANTHER" id="PTHR11557">
    <property type="entry name" value="PORPHOBILINOGEN DEAMINASE"/>
    <property type="match status" value="1"/>
</dbReference>
<gene>
    <name evidence="16" type="ORF">BS50DRAFT_601253</name>
</gene>
<dbReference type="Gene3D" id="3.40.190.10">
    <property type="entry name" value="Periplasmic binding protein-like II"/>
    <property type="match status" value="2"/>
</dbReference>
<comment type="similarity">
    <text evidence="4">Belongs to the HMBS family.</text>
</comment>
<evidence type="ECO:0000256" key="11">
    <source>
        <dbReference type="ARBA" id="ARBA00033064"/>
    </source>
</evidence>